<keyword evidence="3" id="KW-1185">Reference proteome</keyword>
<dbReference type="CDD" id="cd06661">
    <property type="entry name" value="GGCT_like"/>
    <property type="match status" value="1"/>
</dbReference>
<organism evidence="2 3">
    <name type="scientific">Arundinibacter roseus</name>
    <dbReference type="NCBI Taxonomy" id="2070510"/>
    <lineage>
        <taxon>Bacteria</taxon>
        <taxon>Pseudomonadati</taxon>
        <taxon>Bacteroidota</taxon>
        <taxon>Cytophagia</taxon>
        <taxon>Cytophagales</taxon>
        <taxon>Spirosomataceae</taxon>
        <taxon>Arundinibacter</taxon>
    </lineage>
</organism>
<evidence type="ECO:0000313" key="2">
    <source>
        <dbReference type="EMBL" id="TDB68830.1"/>
    </source>
</evidence>
<name>A0A4R4KKP1_9BACT</name>
<dbReference type="EMBL" id="SMJU01000001">
    <property type="protein sequence ID" value="TDB68830.1"/>
    <property type="molecule type" value="Genomic_DNA"/>
</dbReference>
<sequence>MKKQANYLFVYGTLMRGFNNPFAATLRKHSSFAGLGHFTGELYRISWYPGALYLPKSTTSVHGEVYKLIHFETLIEQLDLYEEIDSNEAQSLYIRREVPVMTERQEVISCWTYLYNQPVLAADLIPSGRFTA</sequence>
<comment type="caution">
    <text evidence="2">The sequence shown here is derived from an EMBL/GenBank/DDBJ whole genome shotgun (WGS) entry which is preliminary data.</text>
</comment>
<accession>A0A4R4KKP1</accession>
<dbReference type="AlphaFoldDB" id="A0A4R4KKP1"/>
<dbReference type="SUPFAM" id="SSF110857">
    <property type="entry name" value="Gamma-glutamyl cyclotransferase-like"/>
    <property type="match status" value="1"/>
</dbReference>
<evidence type="ECO:0000259" key="1">
    <source>
        <dbReference type="Pfam" id="PF06094"/>
    </source>
</evidence>
<dbReference type="Proteomes" id="UP000295706">
    <property type="component" value="Unassembled WGS sequence"/>
</dbReference>
<dbReference type="Gene3D" id="3.10.490.10">
    <property type="entry name" value="Gamma-glutamyl cyclotransferase-like"/>
    <property type="match status" value="1"/>
</dbReference>
<evidence type="ECO:0000313" key="3">
    <source>
        <dbReference type="Proteomes" id="UP000295706"/>
    </source>
</evidence>
<protein>
    <submittedName>
        <fullName evidence="2">Gamma-glutamylcyclotransferase</fullName>
    </submittedName>
</protein>
<dbReference type="Pfam" id="PF06094">
    <property type="entry name" value="GGACT"/>
    <property type="match status" value="1"/>
</dbReference>
<dbReference type="InterPro" id="IPR009288">
    <property type="entry name" value="AIG2-like_dom"/>
</dbReference>
<dbReference type="GO" id="GO:0016740">
    <property type="term" value="F:transferase activity"/>
    <property type="evidence" value="ECO:0007669"/>
    <property type="project" value="UniProtKB-KW"/>
</dbReference>
<keyword evidence="2" id="KW-0808">Transferase</keyword>
<gene>
    <name evidence="2" type="ORF">EZE20_00340</name>
</gene>
<dbReference type="InterPro" id="IPR013024">
    <property type="entry name" value="GGCT-like"/>
</dbReference>
<reference evidence="2 3" key="1">
    <citation type="submission" date="2019-02" db="EMBL/GenBank/DDBJ databases">
        <title>Arundinibacter roseus gen. nov., sp. nov., a new member of the family Cytophagaceae.</title>
        <authorList>
            <person name="Szuroczki S."/>
            <person name="Khayer B."/>
            <person name="Sproer C."/>
            <person name="Toumi M."/>
            <person name="Szabo A."/>
            <person name="Felfoldi T."/>
            <person name="Schumann P."/>
            <person name="Toth E."/>
        </authorList>
    </citation>
    <scope>NUCLEOTIDE SEQUENCE [LARGE SCALE GENOMIC DNA]</scope>
    <source>
        <strain evidence="2 3">DMA-k-7a</strain>
    </source>
</reference>
<dbReference type="OrthoDB" id="482277at2"/>
<dbReference type="InterPro" id="IPR036568">
    <property type="entry name" value="GGCT-like_sf"/>
</dbReference>
<feature type="domain" description="Gamma-glutamylcyclotransferase AIG2-like" evidence="1">
    <location>
        <begin position="8"/>
        <end position="131"/>
    </location>
</feature>
<proteinExistence type="predicted"/>
<dbReference type="RefSeq" id="WP_132113321.1">
    <property type="nucleotide sequence ID" value="NZ_SMJU01000001.1"/>
</dbReference>